<accession>A0ABD3AU36</accession>
<gene>
    <name evidence="2" type="ORF">ACH5RR_003049</name>
</gene>
<reference evidence="2 3" key="1">
    <citation type="submission" date="2024-11" db="EMBL/GenBank/DDBJ databases">
        <title>A near-complete genome assembly of Cinchona calisaya.</title>
        <authorList>
            <person name="Lian D.C."/>
            <person name="Zhao X.W."/>
            <person name="Wei L."/>
        </authorList>
    </citation>
    <scope>NUCLEOTIDE SEQUENCE [LARGE SCALE GENOMIC DNA]</scope>
    <source>
        <tissue evidence="2">Nenye</tissue>
    </source>
</reference>
<organism evidence="2 3">
    <name type="scientific">Cinchona calisaya</name>
    <dbReference type="NCBI Taxonomy" id="153742"/>
    <lineage>
        <taxon>Eukaryota</taxon>
        <taxon>Viridiplantae</taxon>
        <taxon>Streptophyta</taxon>
        <taxon>Embryophyta</taxon>
        <taxon>Tracheophyta</taxon>
        <taxon>Spermatophyta</taxon>
        <taxon>Magnoliopsida</taxon>
        <taxon>eudicotyledons</taxon>
        <taxon>Gunneridae</taxon>
        <taxon>Pentapetalae</taxon>
        <taxon>asterids</taxon>
        <taxon>lamiids</taxon>
        <taxon>Gentianales</taxon>
        <taxon>Rubiaceae</taxon>
        <taxon>Cinchonoideae</taxon>
        <taxon>Cinchoneae</taxon>
        <taxon>Cinchona</taxon>
    </lineage>
</organism>
<dbReference type="PANTHER" id="PTHR47718">
    <property type="entry name" value="OS01G0519700 PROTEIN"/>
    <property type="match status" value="1"/>
</dbReference>
<keyword evidence="1" id="KW-0472">Membrane</keyword>
<name>A0ABD3AU36_9GENT</name>
<evidence type="ECO:0000256" key="1">
    <source>
        <dbReference type="SAM" id="Phobius"/>
    </source>
</evidence>
<comment type="caution">
    <text evidence="2">The sequence shown here is derived from an EMBL/GenBank/DDBJ whole genome shotgun (WGS) entry which is preliminary data.</text>
</comment>
<dbReference type="PANTHER" id="PTHR47718:SF17">
    <property type="entry name" value="PROTEIN FAR1-RELATED SEQUENCE 5-LIKE"/>
    <property type="match status" value="1"/>
</dbReference>
<protein>
    <submittedName>
        <fullName evidence="2">Uncharacterized protein</fullName>
    </submittedName>
</protein>
<evidence type="ECO:0000313" key="3">
    <source>
        <dbReference type="Proteomes" id="UP001630127"/>
    </source>
</evidence>
<sequence length="248" mass="28028">MKKIGAIQNNANMEVQKQWNLKQFHLKLGKEAALASVRPIILLASCIQIATSKILGFLVVLIPGQGFDKGPKPFHFQHIWVLHDTFKHTVKRAEIWNVFIDAKAAKDLKSELAQWNKEAYGDLFANIHASEDEVGSFKSYATQRLYATLAHLYIADDITILTRREFSDQHNHPFVQENQRHFISSAQHMPKVNKSISSSLVDVGVKPNMAFRYLSSEAGDIANLGNTETDFNNYMQKCRQTMLIAGDA</sequence>
<dbReference type="EMBL" id="JBJUIK010000002">
    <property type="protein sequence ID" value="KAL3534588.1"/>
    <property type="molecule type" value="Genomic_DNA"/>
</dbReference>
<dbReference type="Proteomes" id="UP001630127">
    <property type="component" value="Unassembled WGS sequence"/>
</dbReference>
<keyword evidence="3" id="KW-1185">Reference proteome</keyword>
<keyword evidence="1" id="KW-0812">Transmembrane</keyword>
<keyword evidence="1" id="KW-1133">Transmembrane helix</keyword>
<proteinExistence type="predicted"/>
<evidence type="ECO:0000313" key="2">
    <source>
        <dbReference type="EMBL" id="KAL3534588.1"/>
    </source>
</evidence>
<dbReference type="AlphaFoldDB" id="A0ABD3AU36"/>
<feature type="transmembrane region" description="Helical" evidence="1">
    <location>
        <begin position="40"/>
        <end position="62"/>
    </location>
</feature>